<reference evidence="3 4" key="1">
    <citation type="submission" date="2017-11" db="EMBL/GenBank/DDBJ databases">
        <title>Evolution of Phototrophy in the Chloroflexi Phylum Driven by Horizontal Gene Transfer.</title>
        <authorList>
            <person name="Ward L.M."/>
            <person name="Hemp J."/>
            <person name="Shih P.M."/>
            <person name="Mcglynn S.E."/>
            <person name="Fischer W."/>
        </authorList>
    </citation>
    <scope>NUCLEOTIDE SEQUENCE [LARGE SCALE GENOMIC DNA]</scope>
    <source>
        <strain evidence="3">JP3_13</strain>
    </source>
</reference>
<organism evidence="3 4">
    <name type="scientific">Candidatus Thermofonsia Clade 1 bacterium</name>
    <dbReference type="NCBI Taxonomy" id="2364210"/>
    <lineage>
        <taxon>Bacteria</taxon>
        <taxon>Bacillati</taxon>
        <taxon>Chloroflexota</taxon>
        <taxon>Candidatus Thermofontia</taxon>
        <taxon>Candidatus Thermofonsia Clade 1</taxon>
    </lineage>
</organism>
<name>A0A2M8P8C0_9CHLR</name>
<dbReference type="SUPFAM" id="SSF56300">
    <property type="entry name" value="Metallo-dependent phosphatases"/>
    <property type="match status" value="1"/>
</dbReference>
<evidence type="ECO:0000313" key="4">
    <source>
        <dbReference type="Proteomes" id="UP000229681"/>
    </source>
</evidence>
<sequence length="122" mass="14073">PYSAIAEAFQGVQHIVHLGDIETAEVLERLGRIAPVSAVMGDDDRVRLPRKRVLTFADVRIGITHGARSLWIERIRPWLRQWRGKPVDTWNGMQADLLKLFEGERVQAILFGHWHRVYCAQH</sequence>
<protein>
    <recommendedName>
        <fullName evidence="2">Calcineurin-like phosphoesterase domain-containing protein</fullName>
    </recommendedName>
</protein>
<comment type="similarity">
    <text evidence="1">Belongs to the metallophosphoesterase superfamily. YfcE family.</text>
</comment>
<accession>A0A2M8P8C0</accession>
<dbReference type="InterPro" id="IPR029052">
    <property type="entry name" value="Metallo-depent_PP-like"/>
</dbReference>
<dbReference type="Proteomes" id="UP000229681">
    <property type="component" value="Unassembled WGS sequence"/>
</dbReference>
<proteinExistence type="inferred from homology"/>
<evidence type="ECO:0000313" key="3">
    <source>
        <dbReference type="EMBL" id="PJF33792.1"/>
    </source>
</evidence>
<dbReference type="Pfam" id="PF12850">
    <property type="entry name" value="Metallophos_2"/>
    <property type="match status" value="1"/>
</dbReference>
<dbReference type="Gene3D" id="3.60.21.10">
    <property type="match status" value="1"/>
</dbReference>
<comment type="caution">
    <text evidence="3">The sequence shown here is derived from an EMBL/GenBank/DDBJ whole genome shotgun (WGS) entry which is preliminary data.</text>
</comment>
<evidence type="ECO:0000256" key="1">
    <source>
        <dbReference type="ARBA" id="ARBA00008950"/>
    </source>
</evidence>
<gene>
    <name evidence="3" type="ORF">CUN49_17715</name>
</gene>
<dbReference type="AlphaFoldDB" id="A0A2M8P8C0"/>
<feature type="domain" description="Calcineurin-like phosphoesterase" evidence="2">
    <location>
        <begin position="4"/>
        <end position="121"/>
    </location>
</feature>
<dbReference type="InterPro" id="IPR024654">
    <property type="entry name" value="Calcineurin-like_PHP_lpxH"/>
</dbReference>
<evidence type="ECO:0000259" key="2">
    <source>
        <dbReference type="Pfam" id="PF12850"/>
    </source>
</evidence>
<dbReference type="EMBL" id="PGTM01000756">
    <property type="protein sequence ID" value="PJF33792.1"/>
    <property type="molecule type" value="Genomic_DNA"/>
</dbReference>
<feature type="non-terminal residue" evidence="3">
    <location>
        <position position="1"/>
    </location>
</feature>
<feature type="non-terminal residue" evidence="3">
    <location>
        <position position="122"/>
    </location>
</feature>